<evidence type="ECO:0000259" key="1">
    <source>
        <dbReference type="Pfam" id="PF22953"/>
    </source>
</evidence>
<gene>
    <name evidence="2" type="ORF">VR44_40600</name>
</gene>
<dbReference type="EMBL" id="JZWV01001786">
    <property type="protein sequence ID" value="KJY16123.1"/>
    <property type="molecule type" value="Genomic_DNA"/>
</dbReference>
<feature type="domain" description="Polyketide synthase extender module SpnB-like Rossmann fold" evidence="1">
    <location>
        <begin position="70"/>
        <end position="134"/>
    </location>
</feature>
<keyword evidence="3" id="KW-1185">Reference proteome</keyword>
<dbReference type="Gene3D" id="3.40.50.11460">
    <property type="match status" value="1"/>
</dbReference>
<evidence type="ECO:0000313" key="3">
    <source>
        <dbReference type="Proteomes" id="UP000033551"/>
    </source>
</evidence>
<dbReference type="InterPro" id="IPR036291">
    <property type="entry name" value="NAD(P)-bd_dom_sf"/>
</dbReference>
<comment type="caution">
    <text evidence="2">The sequence shown here is derived from an EMBL/GenBank/DDBJ whole genome shotgun (WGS) entry which is preliminary data.</text>
</comment>
<dbReference type="OrthoDB" id="4338011at2"/>
<dbReference type="InterPro" id="IPR055123">
    <property type="entry name" value="SpnB-like_Rossmann"/>
</dbReference>
<reference evidence="2 3" key="1">
    <citation type="submission" date="2015-02" db="EMBL/GenBank/DDBJ databases">
        <authorList>
            <person name="Ju K.-S."/>
            <person name="Doroghazi J.R."/>
            <person name="Metcalf W."/>
        </authorList>
    </citation>
    <scope>NUCLEOTIDE SEQUENCE [LARGE SCALE GENOMIC DNA]</scope>
    <source>
        <strain evidence="2 3">NRRL ISP-5550</strain>
    </source>
</reference>
<feature type="non-terminal residue" evidence="2">
    <location>
        <position position="1"/>
    </location>
</feature>
<dbReference type="Proteomes" id="UP000033551">
    <property type="component" value="Unassembled WGS sequence"/>
</dbReference>
<dbReference type="SUPFAM" id="SSF51735">
    <property type="entry name" value="NAD(P)-binding Rossmann-fold domains"/>
    <property type="match status" value="1"/>
</dbReference>
<organism evidence="2 3">
    <name type="scientific">Streptomyces katrae</name>
    <dbReference type="NCBI Taxonomy" id="68223"/>
    <lineage>
        <taxon>Bacteria</taxon>
        <taxon>Bacillati</taxon>
        <taxon>Actinomycetota</taxon>
        <taxon>Actinomycetes</taxon>
        <taxon>Kitasatosporales</taxon>
        <taxon>Streptomycetaceae</taxon>
        <taxon>Streptomyces</taxon>
    </lineage>
</organism>
<evidence type="ECO:0000313" key="2">
    <source>
        <dbReference type="EMBL" id="KJY16123.1"/>
    </source>
</evidence>
<proteinExistence type="predicted"/>
<dbReference type="AlphaFoldDB" id="A0A0F4I3T5"/>
<feature type="non-terminal residue" evidence="2">
    <location>
        <position position="135"/>
    </location>
</feature>
<name>A0A0F4I3T5_9ACTN</name>
<accession>A0A0F4I3T5</accession>
<dbReference type="RefSeq" id="WP_045952724.1">
    <property type="nucleotide sequence ID" value="NZ_JZWV01001786.1"/>
</dbReference>
<dbReference type="PATRIC" id="fig|68223.7.peg.6961"/>
<dbReference type="Pfam" id="PF22953">
    <property type="entry name" value="SpnB_Rossmann"/>
    <property type="match status" value="1"/>
</dbReference>
<sequence>DQTGTPVATIDSLALRAVTTAQLEDGGALRDALFRVEWVEPVLGDGTGGDWVWLDEEDDTVPAYVVTRTPAGEVHSAVAEALRLVRSWLAGERFARSRLVFTAERQDPATAAVWGLVRSAQAENPGRFALVEAAD</sequence>
<protein>
    <recommendedName>
        <fullName evidence="1">Polyketide synthase extender module SpnB-like Rossmann fold domain-containing protein</fullName>
    </recommendedName>
</protein>